<accession>A0AAV5ANA4</accession>
<feature type="compositionally biased region" description="Pro residues" evidence="5">
    <location>
        <begin position="835"/>
        <end position="848"/>
    </location>
</feature>
<feature type="compositionally biased region" description="Basic and acidic residues" evidence="5">
    <location>
        <begin position="68"/>
        <end position="86"/>
    </location>
</feature>
<dbReference type="GO" id="GO:0000981">
    <property type="term" value="F:DNA-binding transcription factor activity, RNA polymerase II-specific"/>
    <property type="evidence" value="ECO:0007669"/>
    <property type="project" value="InterPro"/>
</dbReference>
<proteinExistence type="predicted"/>
<feature type="compositionally biased region" description="Polar residues" evidence="5">
    <location>
        <begin position="658"/>
        <end position="670"/>
    </location>
</feature>
<evidence type="ECO:0000313" key="8">
    <source>
        <dbReference type="Proteomes" id="UP001050691"/>
    </source>
</evidence>
<evidence type="ECO:0000256" key="5">
    <source>
        <dbReference type="SAM" id="MobiDB-lite"/>
    </source>
</evidence>
<feature type="compositionally biased region" description="Basic and acidic residues" evidence="5">
    <location>
        <begin position="147"/>
        <end position="156"/>
    </location>
</feature>
<feature type="compositionally biased region" description="Basic and acidic residues" evidence="5">
    <location>
        <begin position="321"/>
        <end position="331"/>
    </location>
</feature>
<dbReference type="InterPro" id="IPR036864">
    <property type="entry name" value="Zn2-C6_fun-type_DNA-bd_sf"/>
</dbReference>
<keyword evidence="1" id="KW-0805">Transcription regulation</keyword>
<feature type="region of interest" description="Disordered" evidence="5">
    <location>
        <begin position="1"/>
        <end position="294"/>
    </location>
</feature>
<protein>
    <recommendedName>
        <fullName evidence="6">Zn(2)-C6 fungal-type domain-containing protein</fullName>
    </recommendedName>
</protein>
<evidence type="ECO:0000256" key="4">
    <source>
        <dbReference type="ARBA" id="ARBA00023242"/>
    </source>
</evidence>
<dbReference type="Proteomes" id="UP001050691">
    <property type="component" value="Unassembled WGS sequence"/>
</dbReference>
<feature type="region of interest" description="Disordered" evidence="5">
    <location>
        <begin position="321"/>
        <end position="362"/>
    </location>
</feature>
<feature type="compositionally biased region" description="Low complexity" evidence="5">
    <location>
        <begin position="402"/>
        <end position="414"/>
    </location>
</feature>
<keyword evidence="4" id="KW-0539">Nucleus</keyword>
<feature type="region of interest" description="Disordered" evidence="5">
    <location>
        <begin position="575"/>
        <end position="601"/>
    </location>
</feature>
<dbReference type="InterPro" id="IPR050675">
    <property type="entry name" value="OAF3"/>
</dbReference>
<dbReference type="SUPFAM" id="SSF57701">
    <property type="entry name" value="Zn2/Cys6 DNA-binding domain"/>
    <property type="match status" value="1"/>
</dbReference>
<feature type="compositionally biased region" description="Low complexity" evidence="5">
    <location>
        <begin position="40"/>
        <end position="54"/>
    </location>
</feature>
<feature type="compositionally biased region" description="Polar residues" evidence="5">
    <location>
        <begin position="174"/>
        <end position="192"/>
    </location>
</feature>
<feature type="compositionally biased region" description="Low complexity" evidence="5">
    <location>
        <begin position="681"/>
        <end position="690"/>
    </location>
</feature>
<evidence type="ECO:0000256" key="3">
    <source>
        <dbReference type="ARBA" id="ARBA00023163"/>
    </source>
</evidence>
<name>A0AAV5ANA4_9AGAM</name>
<evidence type="ECO:0000256" key="2">
    <source>
        <dbReference type="ARBA" id="ARBA00023125"/>
    </source>
</evidence>
<dbReference type="GO" id="GO:0003677">
    <property type="term" value="F:DNA binding"/>
    <property type="evidence" value="ECO:0007669"/>
    <property type="project" value="UniProtKB-KW"/>
</dbReference>
<evidence type="ECO:0000259" key="6">
    <source>
        <dbReference type="PROSITE" id="PS50048"/>
    </source>
</evidence>
<sequence length="854" mass="92096">MPVHSIENKYTAENPGVHNYSGQELEIFPGSIMPPKRKTTAPSATTANTSTTNAHPKRRGRPPIMRNNEADAHDDQPQPKRQRTEDIEASQDSDPQSLSGKIHDVDVTSPTRDTHRYNPQSVFLPDLGQKAHPETDGEDDGEFSTGLRKETSETSAKKTRGIVSRRGKGILPATRSSPRKQAQSSSQLQTRPQGELHQEEITMKSSLRSSSPPPPPTSVTAQTTSAQLQRVKRKRGRPPKITTRVADSQSVSDQPAVSAERTIEGTSTIAIPTAETDENTSPVDSGGPADDERLSPATAIVPSQAVSSQSVLGDISQREVPRLPQSPEHHHQATASPGLEVPTHSHTSHPNVLSHPHSHPASLYPPPMQYAYAYSHHPPHPGAGHYPFTHAPPPSGTHPYPSSASSSGLEYSSSFATTVPTSPGGSFAHPYPQHPDQGAPSTHPHHAHNILDPNAPHGNPFPPPGSIGVPNYGQNVYAVPSPIPQSELATDNIDQHERSESELGLASAIAVNGGVKRKVAPPLGTGKAGGRAGRGDHVACHFCRGRKLKCDGRRPTCGHCSLRSLACAYDDFIRRRGPGKKEKNNKRNSKNASTSSGQDENEEQNMMLIGPDIAGAGPSQAEILVTLPSQSDPLSITSSSIDTSIPAPATQRRRRRNPTNPSSAQSSTSILRFDTTGSGEGSSSSSNMLSGLKPSAVAYAVETNERLPVNVNVGIPDVGMEYYTYHHTHPHSQLPPGANHDPHQPQHHHHHIALPYAQQDHQAVGYYTQPHHPTATVVTEQESAHNQYGYEEDNDEEHDDEDGDEDADGDTDGPNVEVPRPQQQTQYDPHHPYAHAPPPHTHAWPEPPGAHTRV</sequence>
<dbReference type="PROSITE" id="PS50048">
    <property type="entry name" value="ZN2_CY6_FUNGAL_2"/>
    <property type="match status" value="1"/>
</dbReference>
<evidence type="ECO:0000313" key="7">
    <source>
        <dbReference type="EMBL" id="GJJ14543.1"/>
    </source>
</evidence>
<keyword evidence="3" id="KW-0804">Transcription</keyword>
<dbReference type="PANTHER" id="PTHR31069:SF32">
    <property type="entry name" value="ARGININE METABOLISM REGULATION PROTEIN II"/>
    <property type="match status" value="1"/>
</dbReference>
<dbReference type="GO" id="GO:0008270">
    <property type="term" value="F:zinc ion binding"/>
    <property type="evidence" value="ECO:0007669"/>
    <property type="project" value="InterPro"/>
</dbReference>
<dbReference type="Gene3D" id="4.10.240.10">
    <property type="entry name" value="Zn(2)-C6 fungal-type DNA-binding domain"/>
    <property type="match status" value="1"/>
</dbReference>
<dbReference type="CDD" id="cd00067">
    <property type="entry name" value="GAL4"/>
    <property type="match status" value="1"/>
</dbReference>
<gene>
    <name evidence="7" type="ORF">Clacol_008808</name>
</gene>
<feature type="compositionally biased region" description="Low complexity" evidence="5">
    <location>
        <begin position="633"/>
        <end position="646"/>
    </location>
</feature>
<organism evidence="7 8">
    <name type="scientific">Clathrus columnatus</name>
    <dbReference type="NCBI Taxonomy" id="1419009"/>
    <lineage>
        <taxon>Eukaryota</taxon>
        <taxon>Fungi</taxon>
        <taxon>Dikarya</taxon>
        <taxon>Basidiomycota</taxon>
        <taxon>Agaricomycotina</taxon>
        <taxon>Agaricomycetes</taxon>
        <taxon>Phallomycetidae</taxon>
        <taxon>Phallales</taxon>
        <taxon>Clathraceae</taxon>
        <taxon>Clathrus</taxon>
    </lineage>
</organism>
<dbReference type="PROSITE" id="PS00463">
    <property type="entry name" value="ZN2_CY6_FUNGAL_1"/>
    <property type="match status" value="1"/>
</dbReference>
<dbReference type="SMART" id="SM00066">
    <property type="entry name" value="GAL4"/>
    <property type="match status" value="1"/>
</dbReference>
<dbReference type="InterPro" id="IPR001138">
    <property type="entry name" value="Zn2Cys6_DnaBD"/>
</dbReference>
<feature type="compositionally biased region" description="Acidic residues" evidence="5">
    <location>
        <begin position="790"/>
        <end position="811"/>
    </location>
</feature>
<dbReference type="Pfam" id="PF00172">
    <property type="entry name" value="Zn_clus"/>
    <property type="match status" value="1"/>
</dbReference>
<feature type="region of interest" description="Disordered" evidence="5">
    <location>
        <begin position="383"/>
        <end position="473"/>
    </location>
</feature>
<dbReference type="EMBL" id="BPWL01000010">
    <property type="protein sequence ID" value="GJJ14543.1"/>
    <property type="molecule type" value="Genomic_DNA"/>
</dbReference>
<dbReference type="AlphaFoldDB" id="A0AAV5ANA4"/>
<feature type="compositionally biased region" description="Polar residues" evidence="5">
    <location>
        <begin position="90"/>
        <end position="99"/>
    </location>
</feature>
<feature type="region of interest" description="Disordered" evidence="5">
    <location>
        <begin position="727"/>
        <end position="750"/>
    </location>
</feature>
<reference evidence="7" key="1">
    <citation type="submission" date="2021-10" db="EMBL/GenBank/DDBJ databases">
        <title>De novo Genome Assembly of Clathrus columnatus (Basidiomycota, Fungi) Using Illumina and Nanopore Sequence Data.</title>
        <authorList>
            <person name="Ogiso-Tanaka E."/>
            <person name="Itagaki H."/>
            <person name="Hosoya T."/>
            <person name="Hosaka K."/>
        </authorList>
    </citation>
    <scope>NUCLEOTIDE SEQUENCE</scope>
    <source>
        <strain evidence="7">MO-923</strain>
    </source>
</reference>
<dbReference type="PANTHER" id="PTHR31069">
    <property type="entry name" value="OLEATE-ACTIVATED TRANSCRIPTION FACTOR 1-RELATED"/>
    <property type="match status" value="1"/>
</dbReference>
<keyword evidence="2" id="KW-0238">DNA-binding</keyword>
<feature type="region of interest" description="Disordered" evidence="5">
    <location>
        <begin position="781"/>
        <end position="854"/>
    </location>
</feature>
<feature type="compositionally biased region" description="Basic and acidic residues" evidence="5">
    <location>
        <begin position="101"/>
        <end position="116"/>
    </location>
</feature>
<feature type="compositionally biased region" description="Polar residues" evidence="5">
    <location>
        <begin position="245"/>
        <end position="255"/>
    </location>
</feature>
<comment type="caution">
    <text evidence="7">The sequence shown here is derived from an EMBL/GenBank/DDBJ whole genome shotgun (WGS) entry which is preliminary data.</text>
</comment>
<evidence type="ECO:0000256" key="1">
    <source>
        <dbReference type="ARBA" id="ARBA00023015"/>
    </source>
</evidence>
<feature type="compositionally biased region" description="Polar residues" evidence="5">
    <location>
        <begin position="415"/>
        <end position="424"/>
    </location>
</feature>
<keyword evidence="8" id="KW-1185">Reference proteome</keyword>
<feature type="region of interest" description="Disordered" evidence="5">
    <location>
        <begin position="633"/>
        <end position="690"/>
    </location>
</feature>
<feature type="compositionally biased region" description="Basic residues" evidence="5">
    <location>
        <begin position="157"/>
        <end position="168"/>
    </location>
</feature>
<feature type="domain" description="Zn(2)-C6 fungal-type" evidence="6">
    <location>
        <begin position="539"/>
        <end position="569"/>
    </location>
</feature>